<evidence type="ECO:0000313" key="2">
    <source>
        <dbReference type="Proteomes" id="UP000702209"/>
    </source>
</evidence>
<sequence>MCWGAWPSAIACGSGDSVFAAHRRWARLASRIAAPRPIRPGGSRLPPFLWEQHCCLPLSSAARIGDLARYPAGSYLSVNVGYSRQSTADALALLRQFRRDALADGRFHLVRTVDDIGVPETVALAFDLEDAGPLGGDLNNVARFYELGVRSLLPAYNHANAAGCGCLDTEDTGLTRYGRDLIHALDEAGMFADGSHCSRRSGLEIADLSAVPMIYSHSNFAALWDHPRNITDEQARACAATGGVIGINGVGIFLGRNAEDERAARIEAMARHVEYGAELVGIEHIGIGSDYSFDAEDFNAELRQNPGAFSESYTRWGPLQWVPPEDLLGATDLPGLDEVLAGRGFSATERAAVFGGNFRRVAAQVWRN</sequence>
<comment type="caution">
    <text evidence="1">The sequence shown here is derived from an EMBL/GenBank/DDBJ whole genome shotgun (WGS) entry which is preliminary data.</text>
</comment>
<name>A0ABS0CMQ9_9NOCA</name>
<evidence type="ECO:0000313" key="1">
    <source>
        <dbReference type="EMBL" id="MBF6297877.1"/>
    </source>
</evidence>
<protein>
    <submittedName>
        <fullName evidence="1">Membrane dipeptidase</fullName>
    </submittedName>
</protein>
<reference evidence="1 2" key="1">
    <citation type="submission" date="2020-10" db="EMBL/GenBank/DDBJ databases">
        <title>Identification of Nocardia species via Next-generation sequencing and recognition of intraspecies genetic diversity.</title>
        <authorList>
            <person name="Li P."/>
            <person name="Li P."/>
            <person name="Lu B."/>
        </authorList>
    </citation>
    <scope>NUCLEOTIDE SEQUENCE [LARGE SCALE GENOMIC DNA]</scope>
    <source>
        <strain evidence="1 2">BJ06-0157</strain>
    </source>
</reference>
<keyword evidence="2" id="KW-1185">Reference proteome</keyword>
<proteinExistence type="predicted"/>
<dbReference type="PANTHER" id="PTHR10443:SF12">
    <property type="entry name" value="DIPEPTIDASE"/>
    <property type="match status" value="1"/>
</dbReference>
<dbReference type="Gene3D" id="3.20.20.140">
    <property type="entry name" value="Metal-dependent hydrolases"/>
    <property type="match status" value="1"/>
</dbReference>
<organism evidence="1 2">
    <name type="scientific">Nocardia amamiensis</name>
    <dbReference type="NCBI Taxonomy" id="404578"/>
    <lineage>
        <taxon>Bacteria</taxon>
        <taxon>Bacillati</taxon>
        <taxon>Actinomycetota</taxon>
        <taxon>Actinomycetes</taxon>
        <taxon>Mycobacteriales</taxon>
        <taxon>Nocardiaceae</taxon>
        <taxon>Nocardia</taxon>
    </lineage>
</organism>
<dbReference type="InterPro" id="IPR008257">
    <property type="entry name" value="Pept_M19"/>
</dbReference>
<dbReference type="EMBL" id="JADLQX010000006">
    <property type="protein sequence ID" value="MBF6297877.1"/>
    <property type="molecule type" value="Genomic_DNA"/>
</dbReference>
<dbReference type="PANTHER" id="PTHR10443">
    <property type="entry name" value="MICROSOMAL DIPEPTIDASE"/>
    <property type="match status" value="1"/>
</dbReference>
<dbReference type="Proteomes" id="UP000702209">
    <property type="component" value="Unassembled WGS sequence"/>
</dbReference>
<accession>A0ABS0CMQ9</accession>
<dbReference type="InterPro" id="IPR032466">
    <property type="entry name" value="Metal_Hydrolase"/>
</dbReference>
<dbReference type="Pfam" id="PF01244">
    <property type="entry name" value="Peptidase_M19"/>
    <property type="match status" value="1"/>
</dbReference>
<gene>
    <name evidence="1" type="ORF">IU459_09995</name>
</gene>
<dbReference type="PROSITE" id="PS51365">
    <property type="entry name" value="RENAL_DIPEPTIDASE_2"/>
    <property type="match status" value="1"/>
</dbReference>
<dbReference type="SUPFAM" id="SSF51556">
    <property type="entry name" value="Metallo-dependent hydrolases"/>
    <property type="match status" value="1"/>
</dbReference>